<dbReference type="Proteomes" id="UP000324222">
    <property type="component" value="Unassembled WGS sequence"/>
</dbReference>
<organism evidence="2 3">
    <name type="scientific">Portunus trituberculatus</name>
    <name type="common">Swimming crab</name>
    <name type="synonym">Neptunus trituberculatus</name>
    <dbReference type="NCBI Taxonomy" id="210409"/>
    <lineage>
        <taxon>Eukaryota</taxon>
        <taxon>Metazoa</taxon>
        <taxon>Ecdysozoa</taxon>
        <taxon>Arthropoda</taxon>
        <taxon>Crustacea</taxon>
        <taxon>Multicrustacea</taxon>
        <taxon>Malacostraca</taxon>
        <taxon>Eumalacostraca</taxon>
        <taxon>Eucarida</taxon>
        <taxon>Decapoda</taxon>
        <taxon>Pleocyemata</taxon>
        <taxon>Brachyura</taxon>
        <taxon>Eubrachyura</taxon>
        <taxon>Portunoidea</taxon>
        <taxon>Portunidae</taxon>
        <taxon>Portuninae</taxon>
        <taxon>Portunus</taxon>
    </lineage>
</organism>
<feature type="region of interest" description="Disordered" evidence="1">
    <location>
        <begin position="31"/>
        <end position="59"/>
    </location>
</feature>
<evidence type="ECO:0000313" key="3">
    <source>
        <dbReference type="Proteomes" id="UP000324222"/>
    </source>
</evidence>
<evidence type="ECO:0000256" key="1">
    <source>
        <dbReference type="SAM" id="MobiDB-lite"/>
    </source>
</evidence>
<dbReference type="AlphaFoldDB" id="A0A5B7H144"/>
<accession>A0A5B7H144</accession>
<dbReference type="EMBL" id="VSRR010023976">
    <property type="protein sequence ID" value="MPC65890.1"/>
    <property type="molecule type" value="Genomic_DNA"/>
</dbReference>
<feature type="compositionally biased region" description="Basic and acidic residues" evidence="1">
    <location>
        <begin position="49"/>
        <end position="59"/>
    </location>
</feature>
<protein>
    <submittedName>
        <fullName evidence="2">Uncharacterized protein</fullName>
    </submittedName>
</protein>
<proteinExistence type="predicted"/>
<name>A0A5B7H144_PORTR</name>
<comment type="caution">
    <text evidence="2">The sequence shown here is derived from an EMBL/GenBank/DDBJ whole genome shotgun (WGS) entry which is preliminary data.</text>
</comment>
<keyword evidence="3" id="KW-1185">Reference proteome</keyword>
<reference evidence="2 3" key="1">
    <citation type="submission" date="2019-05" db="EMBL/GenBank/DDBJ databases">
        <title>Another draft genome of Portunus trituberculatus and its Hox gene families provides insights of decapod evolution.</title>
        <authorList>
            <person name="Jeong J.-H."/>
            <person name="Song I."/>
            <person name="Kim S."/>
            <person name="Choi T."/>
            <person name="Kim D."/>
            <person name="Ryu S."/>
            <person name="Kim W."/>
        </authorList>
    </citation>
    <scope>NUCLEOTIDE SEQUENCE [LARGE SCALE GENOMIC DNA]</scope>
    <source>
        <tissue evidence="2">Muscle</tissue>
    </source>
</reference>
<gene>
    <name evidence="2" type="ORF">E2C01_060028</name>
</gene>
<sequence>MRRSEGDERALFHTSLLTVRRVYLRSLSARRVTHQPRSEKNADSIMDNDGPRKDSREYKSRLWWWW</sequence>
<evidence type="ECO:0000313" key="2">
    <source>
        <dbReference type="EMBL" id="MPC65890.1"/>
    </source>
</evidence>